<dbReference type="EMBL" id="FLQX01000110">
    <property type="protein sequence ID" value="SBT06497.1"/>
    <property type="molecule type" value="Genomic_DNA"/>
</dbReference>
<accession>A0A1A8XPX1</accession>
<proteinExistence type="predicted"/>
<dbReference type="RefSeq" id="WP_186407192.1">
    <property type="nucleotide sequence ID" value="NZ_FLQX01000110.1"/>
</dbReference>
<gene>
    <name evidence="1" type="ORF">ACCAA_340021</name>
</gene>
<keyword evidence="2" id="KW-1185">Reference proteome</keyword>
<reference evidence="1 2" key="1">
    <citation type="submission" date="2016-06" db="EMBL/GenBank/DDBJ databases">
        <authorList>
            <person name="Kjaerup R.B."/>
            <person name="Dalgaard T.S."/>
            <person name="Juul-Madsen H.R."/>
        </authorList>
    </citation>
    <scope>NUCLEOTIDE SEQUENCE [LARGE SCALE GENOMIC DNA]</scope>
    <source>
        <strain evidence="1">3</strain>
    </source>
</reference>
<dbReference type="AlphaFoldDB" id="A0A1A8XPX1"/>
<evidence type="ECO:0000313" key="2">
    <source>
        <dbReference type="Proteomes" id="UP000199169"/>
    </source>
</evidence>
<organism evidence="1 2">
    <name type="scientific">Candidatus Accumulibacter aalborgensis</name>
    <dbReference type="NCBI Taxonomy" id="1860102"/>
    <lineage>
        <taxon>Bacteria</taxon>
        <taxon>Pseudomonadati</taxon>
        <taxon>Pseudomonadota</taxon>
        <taxon>Betaproteobacteria</taxon>
        <taxon>Candidatus Accumulibacter</taxon>
    </lineage>
</organism>
<sequence>MTHTCTWQTDLQELIGSEDWEGQCLRFHYGPLAQAMKGGEELILENSAALSTFTRAKLAFVRGSLFIDDTSEQIQPHDGFRLTLR</sequence>
<evidence type="ECO:0000313" key="1">
    <source>
        <dbReference type="EMBL" id="SBT06497.1"/>
    </source>
</evidence>
<name>A0A1A8XPX1_9PROT</name>
<dbReference type="Proteomes" id="UP000199169">
    <property type="component" value="Unassembled WGS sequence"/>
</dbReference>
<protein>
    <submittedName>
        <fullName evidence="1">Uncharacterized protein</fullName>
    </submittedName>
</protein>